<name>A0A0W0YH26_9GAMM</name>
<organism evidence="1 2">
    <name type="scientific">Legionella sainthelensi</name>
    <dbReference type="NCBI Taxonomy" id="28087"/>
    <lineage>
        <taxon>Bacteria</taxon>
        <taxon>Pseudomonadati</taxon>
        <taxon>Pseudomonadota</taxon>
        <taxon>Gammaproteobacteria</taxon>
        <taxon>Legionellales</taxon>
        <taxon>Legionellaceae</taxon>
        <taxon>Legionella</taxon>
    </lineage>
</organism>
<sequence>MTGMNKLLDNQNDSQYILDRKFKYIFRGYNELEFPFPEIAPTFADMQEAISQQLENIEKTLKNLSQDNKHHMFYKSVLTDSQDKFLQIQKRMIELAQGVEVNKQSEVDSPVQRVTIKFPYGACIRLCAEYSELCDYYYRSNERFNKFGPSSLYFQEASLNTQPLNEKEYLKVLEQQDYITAFHEVLAKATDKDKELLIEAKANNYSFQERTPLIKEIYKEMSLPFLFQSVRYKHHLEEDLLPLDIILFPTMKPLSIENFSEFRPYNFYPLGIVPDKIFADEFHLTASDFFYHDVKHSLDMVSRNWTVYLEHDFSFTEAKRHFIQTKKTLDDCIQEELNNIQLNEKQTRDLRHAIKAILFEIYHEEGYAYDYNSMIRALEEPNPFYGEQLVEFLKQKLNEIYFFFPKNSVPDEELNFPIERLDEAKKLLLTSLYKAQEIASSKGYEVPEFRWGIARGKTQINPYQKLKNEDEYKTVPKNIGNICLTKESTPQLRSKFFEMKDRLTASSKTENVDIVSTPYKKNN</sequence>
<evidence type="ECO:0000313" key="1">
    <source>
        <dbReference type="EMBL" id="KTD56273.1"/>
    </source>
</evidence>
<accession>A0A0W0YH26</accession>
<dbReference type="EMBL" id="LNYV01000033">
    <property type="protein sequence ID" value="KTD56273.1"/>
    <property type="molecule type" value="Genomic_DNA"/>
</dbReference>
<dbReference type="eggNOG" id="ENOG5031F67">
    <property type="taxonomic scope" value="Bacteria"/>
</dbReference>
<dbReference type="AlphaFoldDB" id="A0A0W0YH26"/>
<proteinExistence type="predicted"/>
<dbReference type="Proteomes" id="UP000054621">
    <property type="component" value="Unassembled WGS sequence"/>
</dbReference>
<reference evidence="1 2" key="1">
    <citation type="submission" date="2015-11" db="EMBL/GenBank/DDBJ databases">
        <title>Genomic analysis of 38 Legionella species identifies large and diverse effector repertoires.</title>
        <authorList>
            <person name="Burstein D."/>
            <person name="Amaro F."/>
            <person name="Zusman T."/>
            <person name="Lifshitz Z."/>
            <person name="Cohen O."/>
            <person name="Gilbert J.A."/>
            <person name="Pupko T."/>
            <person name="Shuman H.A."/>
            <person name="Segal G."/>
        </authorList>
    </citation>
    <scope>NUCLEOTIDE SEQUENCE [LARGE SCALE GENOMIC DNA]</scope>
    <source>
        <strain evidence="1 2">Mt.St.Helens-4</strain>
    </source>
</reference>
<protein>
    <submittedName>
        <fullName evidence="1">Uncharacterized protein</fullName>
    </submittedName>
</protein>
<dbReference type="RefSeq" id="WP_027272244.1">
    <property type="nucleotide sequence ID" value="NZ_CAAAJE010000036.1"/>
</dbReference>
<comment type="caution">
    <text evidence="1">The sequence shown here is derived from an EMBL/GenBank/DDBJ whole genome shotgun (WGS) entry which is preliminary data.</text>
</comment>
<evidence type="ECO:0000313" key="2">
    <source>
        <dbReference type="Proteomes" id="UP000054621"/>
    </source>
</evidence>
<dbReference type="PATRIC" id="fig|28087.4.peg.2150"/>
<gene>
    <name evidence="1" type="ORF">Lsai_1990</name>
</gene>